<proteinExistence type="inferred from homology"/>
<keyword evidence="8 10" id="KW-0472">Membrane</keyword>
<dbReference type="CDD" id="cd13143">
    <property type="entry name" value="MATE_MepA_like"/>
    <property type="match status" value="1"/>
</dbReference>
<dbReference type="Pfam" id="PF01554">
    <property type="entry name" value="MatE"/>
    <property type="match status" value="2"/>
</dbReference>
<feature type="transmembrane region" description="Helical" evidence="10">
    <location>
        <begin position="197"/>
        <end position="218"/>
    </location>
</feature>
<feature type="transmembrane region" description="Helical" evidence="10">
    <location>
        <begin position="324"/>
        <end position="347"/>
    </location>
</feature>
<keyword evidence="7 10" id="KW-1133">Transmembrane helix</keyword>
<feature type="transmembrane region" description="Helical" evidence="10">
    <location>
        <begin position="51"/>
        <end position="75"/>
    </location>
</feature>
<protein>
    <recommendedName>
        <fullName evidence="3">Multidrug export protein MepA</fullName>
    </recommendedName>
</protein>
<dbReference type="InterPro" id="IPR051327">
    <property type="entry name" value="MATE_MepA_subfamily"/>
</dbReference>
<evidence type="ECO:0000256" key="10">
    <source>
        <dbReference type="SAM" id="Phobius"/>
    </source>
</evidence>
<dbReference type="GO" id="GO:0005886">
    <property type="term" value="C:plasma membrane"/>
    <property type="evidence" value="ECO:0007669"/>
    <property type="project" value="UniProtKB-SubCell"/>
</dbReference>
<gene>
    <name evidence="11" type="ORF">SAMN02745207_02140</name>
</gene>
<evidence type="ECO:0000256" key="5">
    <source>
        <dbReference type="ARBA" id="ARBA00022475"/>
    </source>
</evidence>
<dbReference type="Proteomes" id="UP000184447">
    <property type="component" value="Unassembled WGS sequence"/>
</dbReference>
<sequence>MEKNSRAKLLGEEKVTKALFKLSVPAIVGMMINAIYNVVDTFFVGKLNSTSATGAVAVAFPIFMLIGGVGLTFGMGGGSYISRLLGEKKKQTADKVASTTLFTSLAVGIIFTILGVIFLEPLLKAFGSTETILVYAKDYTRILIFGSVFTVMNMTQNNIIRAEGNPLYSMIGMSVGAILNMILDPIFMFVFNMGITGAALATVFAQGISFIFLSSYFIRKKSYVEISLNNITITKHIYGEIMKIGIPTFVRQTLSSVSISLINIAAAPYGDSAVASMGIVLRIVSLGMFVIFGYNQGFQPLAGFNYGAKNFERLHKAVRISLKFTTVFSTCIALVFIVFANPIINIFSSDSEVIAIGVTALRAICIFFPTFGFQNVYATLYVALGKGLGALILSMSRQGIFLIPAILIMPKLFNIKGVLFAQTVADLCTIIVTIILASLITRTLIEEEETYRNIEN</sequence>
<reference evidence="11 12" key="1">
    <citation type="submission" date="2016-11" db="EMBL/GenBank/DDBJ databases">
        <authorList>
            <person name="Jaros S."/>
            <person name="Januszkiewicz K."/>
            <person name="Wedrychowicz H."/>
        </authorList>
    </citation>
    <scope>NUCLEOTIDE SEQUENCE [LARGE SCALE GENOMIC DNA]</scope>
    <source>
        <strain evidence="11 12">DSM 8605</strain>
    </source>
</reference>
<keyword evidence="4" id="KW-0813">Transport</keyword>
<evidence type="ECO:0000256" key="7">
    <source>
        <dbReference type="ARBA" id="ARBA00022989"/>
    </source>
</evidence>
<feature type="transmembrane region" description="Helical" evidence="10">
    <location>
        <begin position="353"/>
        <end position="373"/>
    </location>
</feature>
<comment type="similarity">
    <text evidence="2">Belongs to the multi antimicrobial extrusion (MATE) (TC 2.A.66.1) family. MepA subfamily.</text>
</comment>
<evidence type="ECO:0000256" key="3">
    <source>
        <dbReference type="ARBA" id="ARBA00022106"/>
    </source>
</evidence>
<dbReference type="STRING" id="1121316.SAMN02745207_02140"/>
<dbReference type="GO" id="GO:0042910">
    <property type="term" value="F:xenobiotic transmembrane transporter activity"/>
    <property type="evidence" value="ECO:0007669"/>
    <property type="project" value="InterPro"/>
</dbReference>
<feature type="transmembrane region" description="Helical" evidence="10">
    <location>
        <begin position="20"/>
        <end position="39"/>
    </location>
</feature>
<dbReference type="PANTHER" id="PTHR43823:SF3">
    <property type="entry name" value="MULTIDRUG EXPORT PROTEIN MEPA"/>
    <property type="match status" value="1"/>
</dbReference>
<dbReference type="NCBIfam" id="TIGR00797">
    <property type="entry name" value="matE"/>
    <property type="match status" value="1"/>
</dbReference>
<dbReference type="OrthoDB" id="9811110at2"/>
<feature type="transmembrane region" description="Helical" evidence="10">
    <location>
        <begin position="96"/>
        <end position="119"/>
    </location>
</feature>
<dbReference type="GO" id="GO:0046677">
    <property type="term" value="P:response to antibiotic"/>
    <property type="evidence" value="ECO:0007669"/>
    <property type="project" value="UniProtKB-KW"/>
</dbReference>
<evidence type="ECO:0000256" key="4">
    <source>
        <dbReference type="ARBA" id="ARBA00022448"/>
    </source>
</evidence>
<organism evidence="11 12">
    <name type="scientific">Clostridium grantii DSM 8605</name>
    <dbReference type="NCBI Taxonomy" id="1121316"/>
    <lineage>
        <taxon>Bacteria</taxon>
        <taxon>Bacillati</taxon>
        <taxon>Bacillota</taxon>
        <taxon>Clostridia</taxon>
        <taxon>Eubacteriales</taxon>
        <taxon>Clostridiaceae</taxon>
        <taxon>Clostridium</taxon>
    </lineage>
</organism>
<dbReference type="RefSeq" id="WP_073338419.1">
    <property type="nucleotide sequence ID" value="NZ_FQXM01000010.1"/>
</dbReference>
<dbReference type="EMBL" id="FQXM01000010">
    <property type="protein sequence ID" value="SHH71088.1"/>
    <property type="molecule type" value="Genomic_DNA"/>
</dbReference>
<dbReference type="AlphaFoldDB" id="A0A1M5V7H8"/>
<dbReference type="InterPro" id="IPR045070">
    <property type="entry name" value="MATE_MepA-like"/>
</dbReference>
<comment type="subcellular location">
    <subcellularLocation>
        <location evidence="1">Cell membrane</location>
        <topology evidence="1">Multi-pass membrane protein</topology>
    </subcellularLocation>
</comment>
<keyword evidence="5" id="KW-1003">Cell membrane</keyword>
<evidence type="ECO:0000256" key="8">
    <source>
        <dbReference type="ARBA" id="ARBA00023136"/>
    </source>
</evidence>
<evidence type="ECO:0000256" key="6">
    <source>
        <dbReference type="ARBA" id="ARBA00022692"/>
    </source>
</evidence>
<dbReference type="PIRSF" id="PIRSF006603">
    <property type="entry name" value="DinF"/>
    <property type="match status" value="1"/>
</dbReference>
<keyword evidence="6 10" id="KW-0812">Transmembrane</keyword>
<feature type="transmembrane region" description="Helical" evidence="10">
    <location>
        <begin position="419"/>
        <end position="440"/>
    </location>
</feature>
<dbReference type="GO" id="GO:0015297">
    <property type="term" value="F:antiporter activity"/>
    <property type="evidence" value="ECO:0007669"/>
    <property type="project" value="InterPro"/>
</dbReference>
<dbReference type="InterPro" id="IPR002528">
    <property type="entry name" value="MATE_fam"/>
</dbReference>
<accession>A0A1M5V7H8</accession>
<feature type="transmembrane region" description="Helical" evidence="10">
    <location>
        <begin position="139"/>
        <end position="155"/>
    </location>
</feature>
<dbReference type="InterPro" id="IPR048279">
    <property type="entry name" value="MdtK-like"/>
</dbReference>
<evidence type="ECO:0000313" key="11">
    <source>
        <dbReference type="EMBL" id="SHH71088.1"/>
    </source>
</evidence>
<evidence type="ECO:0000256" key="1">
    <source>
        <dbReference type="ARBA" id="ARBA00004651"/>
    </source>
</evidence>
<evidence type="ECO:0000313" key="12">
    <source>
        <dbReference type="Proteomes" id="UP000184447"/>
    </source>
</evidence>
<feature type="transmembrane region" description="Helical" evidence="10">
    <location>
        <begin position="380"/>
        <end position="407"/>
    </location>
</feature>
<name>A0A1M5V7H8_9CLOT</name>
<feature type="transmembrane region" description="Helical" evidence="10">
    <location>
        <begin position="167"/>
        <end position="191"/>
    </location>
</feature>
<evidence type="ECO:0000256" key="9">
    <source>
        <dbReference type="ARBA" id="ARBA00023251"/>
    </source>
</evidence>
<evidence type="ECO:0000256" key="2">
    <source>
        <dbReference type="ARBA" id="ARBA00008417"/>
    </source>
</evidence>
<dbReference type="PANTHER" id="PTHR43823">
    <property type="entry name" value="SPORULATION PROTEIN YKVU"/>
    <property type="match status" value="1"/>
</dbReference>
<keyword evidence="12" id="KW-1185">Reference proteome</keyword>
<keyword evidence="9" id="KW-0046">Antibiotic resistance</keyword>